<accession>A0A7K0E036</accession>
<protein>
    <recommendedName>
        <fullName evidence="5">Lipoprotein LppI</fullName>
    </recommendedName>
</protein>
<organism evidence="3 4">
    <name type="scientific">Nocardia aurantia</name>
    <dbReference type="NCBI Taxonomy" id="2585199"/>
    <lineage>
        <taxon>Bacteria</taxon>
        <taxon>Bacillati</taxon>
        <taxon>Actinomycetota</taxon>
        <taxon>Actinomycetes</taxon>
        <taxon>Mycobacteriales</taxon>
        <taxon>Nocardiaceae</taxon>
        <taxon>Nocardia</taxon>
    </lineage>
</organism>
<evidence type="ECO:0008006" key="5">
    <source>
        <dbReference type="Google" id="ProtNLM"/>
    </source>
</evidence>
<dbReference type="EMBL" id="WEGI01000017">
    <property type="protein sequence ID" value="MQY31147.1"/>
    <property type="molecule type" value="Genomic_DNA"/>
</dbReference>
<comment type="caution">
    <text evidence="3">The sequence shown here is derived from an EMBL/GenBank/DDBJ whole genome shotgun (WGS) entry which is preliminary data.</text>
</comment>
<dbReference type="PROSITE" id="PS51257">
    <property type="entry name" value="PROKAR_LIPOPROTEIN"/>
    <property type="match status" value="1"/>
</dbReference>
<feature type="signal peptide" evidence="2">
    <location>
        <begin position="1"/>
        <end position="23"/>
    </location>
</feature>
<evidence type="ECO:0000313" key="3">
    <source>
        <dbReference type="EMBL" id="MQY31147.1"/>
    </source>
</evidence>
<evidence type="ECO:0000256" key="1">
    <source>
        <dbReference type="SAM" id="MobiDB-lite"/>
    </source>
</evidence>
<sequence length="249" mass="25440">MRMSVTGIGALCLLLTSCGGLHGHPVPATDTPGAAFPTSKAAAATPGTTLPELTAWVQGGESVDRKGFHTVTREGATTDLGDDVAFTSPSQKIKCMTSSKMSPYAGGLSCLVQLVDPPARPAAVPADSNWVGGWLDYPGDTLNVGAQHGDPGQFVNGYGSVLNYGNRLTFGDYDCRMDSNGLTCVDKSAGSGVRINDSGVQPVGCLQRTDPGMHGLAYACAGSESSSPETDSTTTTAPATGTARPAPTR</sequence>
<reference evidence="3 4" key="1">
    <citation type="submission" date="2019-10" db="EMBL/GenBank/DDBJ databases">
        <title>Nocardia macrotermitis sp. nov. and Nocardia aurantia sp. nov., isolated from the gut of fungus growing-termite Macrotermes natalensis.</title>
        <authorList>
            <person name="Benndorf R."/>
            <person name="Schwitalla J."/>
            <person name="Martin K."/>
            <person name="De Beer W."/>
            <person name="Kaster A.-K."/>
            <person name="Vollmers J."/>
            <person name="Poulsen M."/>
            <person name="Beemelmanns C."/>
        </authorList>
    </citation>
    <scope>NUCLEOTIDE SEQUENCE [LARGE SCALE GENOMIC DNA]</scope>
    <source>
        <strain evidence="3 4">RB56</strain>
    </source>
</reference>
<name>A0A7K0E036_9NOCA</name>
<feature type="region of interest" description="Disordered" evidence="1">
    <location>
        <begin position="221"/>
        <end position="249"/>
    </location>
</feature>
<proteinExistence type="predicted"/>
<dbReference type="AlphaFoldDB" id="A0A7K0E036"/>
<evidence type="ECO:0000313" key="4">
    <source>
        <dbReference type="Proteomes" id="UP000431401"/>
    </source>
</evidence>
<evidence type="ECO:0000256" key="2">
    <source>
        <dbReference type="SAM" id="SignalP"/>
    </source>
</evidence>
<keyword evidence="2" id="KW-0732">Signal</keyword>
<gene>
    <name evidence="3" type="ORF">NRB56_67550</name>
</gene>
<keyword evidence="4" id="KW-1185">Reference proteome</keyword>
<dbReference type="Proteomes" id="UP000431401">
    <property type="component" value="Unassembled WGS sequence"/>
</dbReference>
<feature type="chain" id="PRO_5038621903" description="Lipoprotein LppI" evidence="2">
    <location>
        <begin position="24"/>
        <end position="249"/>
    </location>
</feature>